<dbReference type="PANTHER" id="PTHR37326">
    <property type="entry name" value="BLL3975 PROTEIN"/>
    <property type="match status" value="1"/>
</dbReference>
<dbReference type="Proteomes" id="UP000075663">
    <property type="component" value="Unassembled WGS sequence"/>
</dbReference>
<comment type="cofactor">
    <cofactor evidence="1">
        <name>Zn(2+)</name>
        <dbReference type="ChEBI" id="CHEBI:29105"/>
    </cofactor>
</comment>
<evidence type="ECO:0000313" key="7">
    <source>
        <dbReference type="Proteomes" id="UP000075663"/>
    </source>
</evidence>
<dbReference type="InterPro" id="IPR055438">
    <property type="entry name" value="AstE_AspA_cat"/>
</dbReference>
<organism evidence="6 7">
    <name type="scientific">Roseivirga seohaensis</name>
    <dbReference type="NCBI Taxonomy" id="1914963"/>
    <lineage>
        <taxon>Bacteria</taxon>
        <taxon>Pseudomonadati</taxon>
        <taxon>Bacteroidota</taxon>
        <taxon>Cytophagia</taxon>
        <taxon>Cytophagales</taxon>
        <taxon>Roseivirgaceae</taxon>
        <taxon>Roseivirga</taxon>
    </lineage>
</organism>
<reference evidence="6 7" key="1">
    <citation type="submission" date="2016-01" db="EMBL/GenBank/DDBJ databases">
        <title>Genome sequencing of Roseivirga seohaensis SW-152.</title>
        <authorList>
            <person name="Selvaratnam C."/>
            <person name="Thevarajoo S."/>
            <person name="Goh K.M."/>
            <person name="Ee R."/>
            <person name="Chan K.-G."/>
            <person name="Chong C.S."/>
        </authorList>
    </citation>
    <scope>NUCLEOTIDE SEQUENCE [LARGE SCALE GENOMIC DNA]</scope>
    <source>
        <strain evidence="6 7">SW-152</strain>
    </source>
</reference>
<accession>A0A150XLA8</accession>
<proteinExistence type="predicted"/>
<dbReference type="AlphaFoldDB" id="A0A150XLA8"/>
<protein>
    <submittedName>
        <fullName evidence="6">Succinylglutamate desuccinylase</fullName>
    </submittedName>
</protein>
<name>A0A150XLA8_9BACT</name>
<evidence type="ECO:0000256" key="4">
    <source>
        <dbReference type="ARBA" id="ARBA00022833"/>
    </source>
</evidence>
<dbReference type="InterPro" id="IPR053138">
    <property type="entry name" value="N-alpha-Ac-DABA_deacetylase"/>
</dbReference>
<dbReference type="GO" id="GO:0016811">
    <property type="term" value="F:hydrolase activity, acting on carbon-nitrogen (but not peptide) bonds, in linear amides"/>
    <property type="evidence" value="ECO:0007669"/>
    <property type="project" value="InterPro"/>
</dbReference>
<gene>
    <name evidence="6" type="ORF">AWW67_13990</name>
</gene>
<sequence>MRTPLVIGGKQILPGQETKININIARLPSHSPIDLHITVARSEIDGPTLLLSGGMHGDEINGTEIVRRIIEKDQHIPRVGTVICIPIINMFGFIHFSRYVPDGKDVNRSFPGNKNGSLAARVAHYLTTDIIPKIDMGLDFHTGGADRTNYPQIRCALKEPKNQKIAEIFQPSFILNSPFRPKSMRQTAAKMGKQILVYEGGESARFDEFAIQQGINGALRVMKHLGMRERAPEAPHVTKTINNSSWIRAKTSGVFLTMVPYGSEVEKNQLIGHISDPFGGSKIKIKSPVSGYVIGLNNNPIVHQGDALMHIGVRK</sequence>
<evidence type="ECO:0000256" key="1">
    <source>
        <dbReference type="ARBA" id="ARBA00001947"/>
    </source>
</evidence>
<dbReference type="GO" id="GO:0016788">
    <property type="term" value="F:hydrolase activity, acting on ester bonds"/>
    <property type="evidence" value="ECO:0007669"/>
    <property type="project" value="InterPro"/>
</dbReference>
<evidence type="ECO:0000259" key="5">
    <source>
        <dbReference type="Pfam" id="PF24827"/>
    </source>
</evidence>
<dbReference type="InterPro" id="IPR043795">
    <property type="entry name" value="N-alpha-Ac-DABA-like"/>
</dbReference>
<feature type="domain" description="Succinylglutamate desuccinylase/Aspartoacylase catalytic" evidence="5">
    <location>
        <begin position="45"/>
        <end position="225"/>
    </location>
</feature>
<evidence type="ECO:0000313" key="6">
    <source>
        <dbReference type="EMBL" id="KYG79474.1"/>
    </source>
</evidence>
<dbReference type="GO" id="GO:0046872">
    <property type="term" value="F:metal ion binding"/>
    <property type="evidence" value="ECO:0007669"/>
    <property type="project" value="UniProtKB-KW"/>
</dbReference>
<evidence type="ECO:0000256" key="3">
    <source>
        <dbReference type="ARBA" id="ARBA00022801"/>
    </source>
</evidence>
<comment type="caution">
    <text evidence="6">The sequence shown here is derived from an EMBL/GenBank/DDBJ whole genome shotgun (WGS) entry which is preliminary data.</text>
</comment>
<dbReference type="EMBL" id="LRPB01000049">
    <property type="protein sequence ID" value="KYG79474.1"/>
    <property type="molecule type" value="Genomic_DNA"/>
</dbReference>
<dbReference type="PIRSF" id="PIRSF039012">
    <property type="entry name" value="ASP"/>
    <property type="match status" value="1"/>
</dbReference>
<evidence type="ECO:0000256" key="2">
    <source>
        <dbReference type="ARBA" id="ARBA00022723"/>
    </source>
</evidence>
<dbReference type="STRING" id="1914963.AWW67_13990"/>
<dbReference type="RefSeq" id="WP_062303651.1">
    <property type="nucleotide sequence ID" value="NZ_LRPB01000049.1"/>
</dbReference>
<keyword evidence="2" id="KW-0479">Metal-binding</keyword>
<dbReference type="Gene3D" id="3.40.630.10">
    <property type="entry name" value="Zn peptidases"/>
    <property type="match status" value="1"/>
</dbReference>
<dbReference type="PANTHER" id="PTHR37326:SF2">
    <property type="entry name" value="SUCCINYLGLUTAMATE DESUCCINYLASE_ASPARTOACYLASE FAMILY PROTEIN"/>
    <property type="match status" value="1"/>
</dbReference>
<keyword evidence="4" id="KW-0862">Zinc</keyword>
<dbReference type="Pfam" id="PF24827">
    <property type="entry name" value="AstE_AspA_cat"/>
    <property type="match status" value="1"/>
</dbReference>
<keyword evidence="3" id="KW-0378">Hydrolase</keyword>
<dbReference type="CDD" id="cd06251">
    <property type="entry name" value="M14_ASTE_ASPA-like"/>
    <property type="match status" value="1"/>
</dbReference>
<dbReference type="SUPFAM" id="SSF53187">
    <property type="entry name" value="Zn-dependent exopeptidases"/>
    <property type="match status" value="1"/>
</dbReference>